<gene>
    <name evidence="2" type="ORF">CPB84DRAFT_1764826</name>
</gene>
<dbReference type="PANTHER" id="PTHR28243:SF1">
    <property type="entry name" value="PYRIDOXAMINE 5'-PHOSPHATE OXIDASE ALR4036 FAMILY FMN-BINDING DOMAIN-CONTAINING PROTEIN"/>
    <property type="match status" value="1"/>
</dbReference>
<organism evidence="2 3">
    <name type="scientific">Gymnopilus junonius</name>
    <name type="common">Spectacular rustgill mushroom</name>
    <name type="synonym">Gymnopilus spectabilis subsp. junonius</name>
    <dbReference type="NCBI Taxonomy" id="109634"/>
    <lineage>
        <taxon>Eukaryota</taxon>
        <taxon>Fungi</taxon>
        <taxon>Dikarya</taxon>
        <taxon>Basidiomycota</taxon>
        <taxon>Agaricomycotina</taxon>
        <taxon>Agaricomycetes</taxon>
        <taxon>Agaricomycetidae</taxon>
        <taxon>Agaricales</taxon>
        <taxon>Agaricineae</taxon>
        <taxon>Hymenogastraceae</taxon>
        <taxon>Gymnopilus</taxon>
    </lineage>
</organism>
<keyword evidence="3" id="KW-1185">Reference proteome</keyword>
<comment type="caution">
    <text evidence="2">The sequence shown here is derived from an EMBL/GenBank/DDBJ whole genome shotgun (WGS) entry which is preliminary data.</text>
</comment>
<dbReference type="OrthoDB" id="434253at2759"/>
<name>A0A9P5NY09_GYMJU</name>
<feature type="domain" description="Pyridoxamine 5'-phosphate oxidase Alr4036 family FMN-binding" evidence="1">
    <location>
        <begin position="9"/>
        <end position="108"/>
    </location>
</feature>
<dbReference type="Pfam" id="PF12766">
    <property type="entry name" value="Pyridox_oxase_2"/>
    <property type="match status" value="1"/>
</dbReference>
<dbReference type="InterPro" id="IPR012349">
    <property type="entry name" value="Split_barrel_FMN-bd"/>
</dbReference>
<proteinExistence type="predicted"/>
<dbReference type="GO" id="GO:0010181">
    <property type="term" value="F:FMN binding"/>
    <property type="evidence" value="ECO:0007669"/>
    <property type="project" value="InterPro"/>
</dbReference>
<accession>A0A9P5NY09</accession>
<dbReference type="Gene3D" id="2.30.110.10">
    <property type="entry name" value="Electron Transport, Fmn-binding Protein, Chain A"/>
    <property type="match status" value="1"/>
</dbReference>
<evidence type="ECO:0000259" key="1">
    <source>
        <dbReference type="Pfam" id="PF12766"/>
    </source>
</evidence>
<evidence type="ECO:0000313" key="3">
    <source>
        <dbReference type="Proteomes" id="UP000724874"/>
    </source>
</evidence>
<protein>
    <submittedName>
        <fullName evidence="2">Pyridoxamine 5'-phosphate oxidase-domain-containing protein</fullName>
    </submittedName>
</protein>
<dbReference type="InterPro" id="IPR024624">
    <property type="entry name" value="Pyridox_Oxase_Alr4036_FMN-bd"/>
</dbReference>
<sequence length="261" mass="29629">MTSTADGPRWKAALEKALSQYDQNVVQIATIDTATTTDGTSTSTAIPRVRSHVVRNFLSKPNAPSLLLLISSTDFRMPKVAQLTANPKAEIVWWIEGTKQQFRFAADIYLLPSPTQRALYTEFMERVKAAEDGTAISVFKDDGEEQWESRRVELFRSLGPGMQAGWVRPTSGTPLKGGHEEAMKWPARLAEPNKETMTKEEYEEAKRLWEVALSNFVFFIIDPVEVDFVDLGTTPVDRRFLFKKKKVEGENWVWDEEELVP</sequence>
<dbReference type="SUPFAM" id="SSF50475">
    <property type="entry name" value="FMN-binding split barrel"/>
    <property type="match status" value="1"/>
</dbReference>
<dbReference type="EMBL" id="JADNYJ010000007">
    <property type="protein sequence ID" value="KAF8910181.1"/>
    <property type="molecule type" value="Genomic_DNA"/>
</dbReference>
<dbReference type="PANTHER" id="PTHR28243">
    <property type="entry name" value="AGL049CP"/>
    <property type="match status" value="1"/>
</dbReference>
<evidence type="ECO:0000313" key="2">
    <source>
        <dbReference type="EMBL" id="KAF8910181.1"/>
    </source>
</evidence>
<dbReference type="Proteomes" id="UP000724874">
    <property type="component" value="Unassembled WGS sequence"/>
</dbReference>
<reference evidence="2" key="1">
    <citation type="submission" date="2020-11" db="EMBL/GenBank/DDBJ databases">
        <authorList>
            <consortium name="DOE Joint Genome Institute"/>
            <person name="Ahrendt S."/>
            <person name="Riley R."/>
            <person name="Andreopoulos W."/>
            <person name="LaButti K."/>
            <person name="Pangilinan J."/>
            <person name="Ruiz-duenas F.J."/>
            <person name="Barrasa J.M."/>
            <person name="Sanchez-Garcia M."/>
            <person name="Camarero S."/>
            <person name="Miyauchi S."/>
            <person name="Serrano A."/>
            <person name="Linde D."/>
            <person name="Babiker R."/>
            <person name="Drula E."/>
            <person name="Ayuso-Fernandez I."/>
            <person name="Pacheco R."/>
            <person name="Padilla G."/>
            <person name="Ferreira P."/>
            <person name="Barriuso J."/>
            <person name="Kellner H."/>
            <person name="Castanera R."/>
            <person name="Alfaro M."/>
            <person name="Ramirez L."/>
            <person name="Pisabarro A.G."/>
            <person name="Kuo A."/>
            <person name="Tritt A."/>
            <person name="Lipzen A."/>
            <person name="He G."/>
            <person name="Yan M."/>
            <person name="Ng V."/>
            <person name="Cullen D."/>
            <person name="Martin F."/>
            <person name="Rosso M.-N."/>
            <person name="Henrissat B."/>
            <person name="Hibbett D."/>
            <person name="Martinez A.T."/>
            <person name="Grigoriev I.V."/>
        </authorList>
    </citation>
    <scope>NUCLEOTIDE SEQUENCE</scope>
    <source>
        <strain evidence="2">AH 44721</strain>
    </source>
</reference>
<dbReference type="AlphaFoldDB" id="A0A9P5NY09"/>